<dbReference type="STRING" id="1969733.B5V00_02755"/>
<dbReference type="PANTHER" id="PTHR42749">
    <property type="entry name" value="CELL SHAPE-DETERMINING PROTEIN MREB"/>
    <property type="match status" value="1"/>
</dbReference>
<dbReference type="GO" id="GO:0005737">
    <property type="term" value="C:cytoplasm"/>
    <property type="evidence" value="ECO:0007669"/>
    <property type="project" value="UniProtKB-SubCell"/>
</dbReference>
<dbReference type="InterPro" id="IPR043129">
    <property type="entry name" value="ATPase_NBD"/>
</dbReference>
<proteinExistence type="inferred from homology"/>
<keyword evidence="2 7" id="KW-0547">Nucleotide-binding</keyword>
<dbReference type="InterPro" id="IPR004753">
    <property type="entry name" value="MreB"/>
</dbReference>
<evidence type="ECO:0000256" key="4">
    <source>
        <dbReference type="ARBA" id="ARBA00022960"/>
    </source>
</evidence>
<dbReference type="NCBIfam" id="TIGR00904">
    <property type="entry name" value="mreB"/>
    <property type="match status" value="1"/>
</dbReference>
<evidence type="ECO:0000256" key="3">
    <source>
        <dbReference type="ARBA" id="ARBA00022840"/>
    </source>
</evidence>
<organism evidence="8 9">
    <name type="scientific">Geothermobacter hydrogeniphilus</name>
    <dbReference type="NCBI Taxonomy" id="1969733"/>
    <lineage>
        <taxon>Bacteria</taxon>
        <taxon>Pseudomonadati</taxon>
        <taxon>Thermodesulfobacteriota</taxon>
        <taxon>Desulfuromonadia</taxon>
        <taxon>Desulfuromonadales</taxon>
        <taxon>Geothermobacteraceae</taxon>
        <taxon>Geothermobacter</taxon>
    </lineage>
</organism>
<feature type="binding site" evidence="7">
    <location>
        <begin position="22"/>
        <end position="24"/>
    </location>
    <ligand>
        <name>ATP</name>
        <dbReference type="ChEBI" id="CHEBI:30616"/>
    </ligand>
</feature>
<dbReference type="AlphaFoldDB" id="A0A1X0YD09"/>
<keyword evidence="9" id="KW-1185">Reference proteome</keyword>
<comment type="caution">
    <text evidence="8">The sequence shown here is derived from an EMBL/GenBank/DDBJ whole genome shotgun (WGS) entry which is preliminary data.</text>
</comment>
<accession>A0A1X0YD09</accession>
<dbReference type="EMBL" id="NAAD01000002">
    <property type="protein sequence ID" value="ORJ62989.1"/>
    <property type="molecule type" value="Genomic_DNA"/>
</dbReference>
<evidence type="ECO:0000256" key="1">
    <source>
        <dbReference type="ARBA" id="ARBA00022490"/>
    </source>
</evidence>
<comment type="function">
    <text evidence="7">Forms membrane-associated dynamic filaments that are essential for cell shape determination. Acts by regulating cell wall synthesis and cell elongation, and thus cell shape. A feedback loop between cell geometry and MreB localization may maintain elongated cell shape by targeting cell wall growth to regions of negative cell wall curvature.</text>
</comment>
<dbReference type="HAMAP" id="MF_02207">
    <property type="entry name" value="MreB"/>
    <property type="match status" value="1"/>
</dbReference>
<comment type="similarity">
    <text evidence="5 7">Belongs to the FtsA/MreB family.</text>
</comment>
<feature type="binding site" evidence="7">
    <location>
        <begin position="169"/>
        <end position="171"/>
    </location>
    <ligand>
        <name>ATP</name>
        <dbReference type="ChEBI" id="CHEBI:30616"/>
    </ligand>
</feature>
<evidence type="ECO:0000313" key="9">
    <source>
        <dbReference type="Proteomes" id="UP000193136"/>
    </source>
</evidence>
<evidence type="ECO:0000256" key="7">
    <source>
        <dbReference type="HAMAP-Rule" id="MF_02207"/>
    </source>
</evidence>
<dbReference type="PRINTS" id="PR01652">
    <property type="entry name" value="SHAPEPROTEIN"/>
</dbReference>
<keyword evidence="4 7" id="KW-0133">Cell shape</keyword>
<dbReference type="RefSeq" id="WP_085009229.1">
    <property type="nucleotide sequence ID" value="NZ_NAAD01000002.1"/>
</dbReference>
<comment type="caution">
    <text evidence="7">Lacks conserved residue(s) required for the propagation of feature annotation.</text>
</comment>
<evidence type="ECO:0000256" key="6">
    <source>
        <dbReference type="ARBA" id="ARBA00067319"/>
    </source>
</evidence>
<dbReference type="SUPFAM" id="SSF53067">
    <property type="entry name" value="Actin-like ATPase domain"/>
    <property type="match status" value="2"/>
</dbReference>
<dbReference type="Gene3D" id="3.30.420.40">
    <property type="match status" value="2"/>
</dbReference>
<dbReference type="NCBIfam" id="NF010539">
    <property type="entry name" value="PRK13927.1"/>
    <property type="match status" value="1"/>
</dbReference>
<dbReference type="GO" id="GO:0005524">
    <property type="term" value="F:ATP binding"/>
    <property type="evidence" value="ECO:0007669"/>
    <property type="project" value="UniProtKB-KW"/>
</dbReference>
<dbReference type="InterPro" id="IPR056546">
    <property type="entry name" value="MreB_MamK-like"/>
</dbReference>
<protein>
    <recommendedName>
        <fullName evidence="6 7">Cell shape-determining protein MreB</fullName>
    </recommendedName>
</protein>
<dbReference type="Pfam" id="PF06723">
    <property type="entry name" value="MreB_Mbl"/>
    <property type="match status" value="1"/>
</dbReference>
<evidence type="ECO:0000256" key="5">
    <source>
        <dbReference type="ARBA" id="ARBA00023458"/>
    </source>
</evidence>
<dbReference type="GO" id="GO:0000902">
    <property type="term" value="P:cell morphogenesis"/>
    <property type="evidence" value="ECO:0007669"/>
    <property type="project" value="InterPro"/>
</dbReference>
<dbReference type="OrthoDB" id="9768127at2"/>
<reference evidence="8 9" key="1">
    <citation type="submission" date="2017-03" db="EMBL/GenBank/DDBJ databases">
        <title>Genome sequence of Geothermobacter sp. EPR-M, Deep-Sea Iron Reducer.</title>
        <authorList>
            <person name="Tully B."/>
            <person name="Savalia P."/>
            <person name="Abuyen K."/>
            <person name="Baughan C."/>
            <person name="Romero E."/>
            <person name="Ronkowski C."/>
            <person name="Torres B."/>
            <person name="Tremblay J."/>
            <person name="Trujillo A."/>
            <person name="Tyler M."/>
            <person name="Perez-Rodriguez I."/>
            <person name="Amend J."/>
        </authorList>
    </citation>
    <scope>NUCLEOTIDE SEQUENCE [LARGE SCALE GENOMIC DNA]</scope>
    <source>
        <strain evidence="8 9">EPR-M</strain>
    </source>
</reference>
<dbReference type="PANTHER" id="PTHR42749:SF1">
    <property type="entry name" value="CELL SHAPE-DETERMINING PROTEIN MREB"/>
    <property type="match status" value="1"/>
</dbReference>
<keyword evidence="1 7" id="KW-0963">Cytoplasm</keyword>
<name>A0A1X0YD09_9BACT</name>
<evidence type="ECO:0000256" key="2">
    <source>
        <dbReference type="ARBA" id="ARBA00022741"/>
    </source>
</evidence>
<comment type="subcellular location">
    <subcellularLocation>
        <location evidence="7">Cytoplasm</location>
    </subcellularLocation>
    <text evidence="7">Membrane-associated.</text>
</comment>
<evidence type="ECO:0000313" key="8">
    <source>
        <dbReference type="EMBL" id="ORJ62989.1"/>
    </source>
</evidence>
<comment type="subunit">
    <text evidence="7">Forms polymers.</text>
</comment>
<dbReference type="Proteomes" id="UP000193136">
    <property type="component" value="Unassembled WGS sequence"/>
</dbReference>
<keyword evidence="3 7" id="KW-0067">ATP-binding</keyword>
<sequence length="347" mass="37183">MFNMFNAFWGMFSNDLAIDLGTANTLVYLKGKGIVVSEPSVVAVQKDHVGQRKVLAVGMEAKKMLGRTPGSIVAIRPMKDGVIADFDITEEMLRYFIQKVHNRKALVRPRIVICVPSGITQVEKRAVKESAESAGAREVYLIEEPMAAAIGAGLPITEASGNMIVDIGGGTTEVAVISLSGIVYAKSVRVGGDKLDEAIVQHMKRKYNLLIGERTAEQIKIEIGSAYAGDDNPSMEVKGRDLVSGIPKTLEITASEVREAISEPVNAIVEAVRIALERTPPELAADIVDKGIVLAGGGAMLRNLDNLLREETGLPVVQAEDPLSSVVLGSGKVLDELDLLRRVTVTS</sequence>
<dbReference type="CDD" id="cd10225">
    <property type="entry name" value="ASKHA_NBD_MreB-like"/>
    <property type="match status" value="1"/>
</dbReference>
<dbReference type="GO" id="GO:0008360">
    <property type="term" value="P:regulation of cell shape"/>
    <property type="evidence" value="ECO:0007669"/>
    <property type="project" value="UniProtKB-UniRule"/>
</dbReference>
<dbReference type="FunFam" id="3.30.420.40:FF:000016">
    <property type="entry name" value="Rod shape-determining protein mreB"/>
    <property type="match status" value="1"/>
</dbReference>
<gene>
    <name evidence="7" type="primary">mreB</name>
    <name evidence="8" type="ORF">B5V00_02755</name>
</gene>
<feature type="binding site" evidence="7">
    <location>
        <begin position="217"/>
        <end position="220"/>
    </location>
    <ligand>
        <name>ATP</name>
        <dbReference type="ChEBI" id="CHEBI:30616"/>
    </ligand>
</feature>